<dbReference type="Proteomes" id="UP000598971">
    <property type="component" value="Unassembled WGS sequence"/>
</dbReference>
<accession>A0A8J8FID2</accession>
<feature type="domain" description="Response regulatory" evidence="2">
    <location>
        <begin position="4"/>
        <end position="134"/>
    </location>
</feature>
<keyword evidence="4" id="KW-1185">Reference proteome</keyword>
<dbReference type="PROSITE" id="PS50110">
    <property type="entry name" value="RESPONSE_REGULATORY"/>
    <property type="match status" value="1"/>
</dbReference>
<dbReference type="InterPro" id="IPR011006">
    <property type="entry name" value="CheY-like_superfamily"/>
</dbReference>
<feature type="modified residue" description="4-aspartylphosphate" evidence="1">
    <location>
        <position position="64"/>
    </location>
</feature>
<evidence type="ECO:0000256" key="1">
    <source>
        <dbReference type="PROSITE-ProRule" id="PRU00169"/>
    </source>
</evidence>
<evidence type="ECO:0000313" key="3">
    <source>
        <dbReference type="EMBL" id="NNV57912.1"/>
    </source>
</evidence>
<comment type="caution">
    <text evidence="3">The sequence shown here is derived from an EMBL/GenBank/DDBJ whole genome shotgun (WGS) entry which is preliminary data.</text>
</comment>
<proteinExistence type="predicted"/>
<name>A0A8J8FID2_9BACT</name>
<keyword evidence="1" id="KW-0597">Phosphoprotein</keyword>
<evidence type="ECO:0000259" key="2">
    <source>
        <dbReference type="PROSITE" id="PS50110"/>
    </source>
</evidence>
<gene>
    <name evidence="3" type="ORF">GD597_20780</name>
</gene>
<dbReference type="RefSeq" id="WP_171609864.1">
    <property type="nucleotide sequence ID" value="NZ_WHPF01000021.1"/>
</dbReference>
<dbReference type="AlphaFoldDB" id="A0A8J8FID2"/>
<dbReference type="GO" id="GO:0000160">
    <property type="term" value="P:phosphorelay signal transduction system"/>
    <property type="evidence" value="ECO:0007669"/>
    <property type="project" value="InterPro"/>
</dbReference>
<dbReference type="PANTHER" id="PTHR44520:SF2">
    <property type="entry name" value="RESPONSE REGULATOR RCP1"/>
    <property type="match status" value="1"/>
</dbReference>
<dbReference type="EMBL" id="WHPF01000021">
    <property type="protein sequence ID" value="NNV57912.1"/>
    <property type="molecule type" value="Genomic_DNA"/>
</dbReference>
<dbReference type="SUPFAM" id="SSF52172">
    <property type="entry name" value="CheY-like"/>
    <property type="match status" value="1"/>
</dbReference>
<dbReference type="Gene3D" id="3.40.50.2300">
    <property type="match status" value="1"/>
</dbReference>
<sequence>MIHKVMCIDDDTITLRLCQIILEKANFCDEIITVENGELALEYFEIQNALPAPQQKLPGLIFLDLNMPVMDGWEFLDSFSDKFSLFQQEVKIIILSSSVNPQDKIKADNNPNVICFISKPLSISGLNNLKEIPDLRSFFSAS</sequence>
<organism evidence="3 4">
    <name type="scientific">Limnovirga soli</name>
    <dbReference type="NCBI Taxonomy" id="2656915"/>
    <lineage>
        <taxon>Bacteria</taxon>
        <taxon>Pseudomonadati</taxon>
        <taxon>Bacteroidota</taxon>
        <taxon>Chitinophagia</taxon>
        <taxon>Chitinophagales</taxon>
        <taxon>Chitinophagaceae</taxon>
        <taxon>Limnovirga</taxon>
    </lineage>
</organism>
<protein>
    <submittedName>
        <fullName evidence="3">Response regulator</fullName>
    </submittedName>
</protein>
<dbReference type="InterPro" id="IPR001789">
    <property type="entry name" value="Sig_transdc_resp-reg_receiver"/>
</dbReference>
<evidence type="ECO:0000313" key="4">
    <source>
        <dbReference type="Proteomes" id="UP000598971"/>
    </source>
</evidence>
<dbReference type="InterPro" id="IPR052893">
    <property type="entry name" value="TCS_response_regulator"/>
</dbReference>
<reference evidence="3" key="1">
    <citation type="submission" date="2019-10" db="EMBL/GenBank/DDBJ databases">
        <title>Draft genome sequence of Panacibacter sp. KCS-6.</title>
        <authorList>
            <person name="Yim K.J."/>
        </authorList>
    </citation>
    <scope>NUCLEOTIDE SEQUENCE</scope>
    <source>
        <strain evidence="3">KCS-6</strain>
    </source>
</reference>
<dbReference type="PANTHER" id="PTHR44520">
    <property type="entry name" value="RESPONSE REGULATOR RCP1-RELATED"/>
    <property type="match status" value="1"/>
</dbReference>
<dbReference type="Pfam" id="PF00072">
    <property type="entry name" value="Response_reg"/>
    <property type="match status" value="1"/>
</dbReference>
<dbReference type="SMART" id="SM00448">
    <property type="entry name" value="REC"/>
    <property type="match status" value="1"/>
</dbReference>